<name>A0A838CVW9_9BACI</name>
<dbReference type="PROSITE" id="PS51257">
    <property type="entry name" value="PROKAR_LIPOPROTEIN"/>
    <property type="match status" value="1"/>
</dbReference>
<dbReference type="AlphaFoldDB" id="A0A838CVW9"/>
<comment type="caution">
    <text evidence="1">The sequence shown here is derived from an EMBL/GenBank/DDBJ whole genome shotgun (WGS) entry which is preliminary data.</text>
</comment>
<dbReference type="Proteomes" id="UP000571017">
    <property type="component" value="Unassembled WGS sequence"/>
</dbReference>
<evidence type="ECO:0008006" key="3">
    <source>
        <dbReference type="Google" id="ProtNLM"/>
    </source>
</evidence>
<dbReference type="EMBL" id="JACEFG010000003">
    <property type="protein sequence ID" value="MBA2176110.1"/>
    <property type="molecule type" value="Genomic_DNA"/>
</dbReference>
<dbReference type="RefSeq" id="WP_181473146.1">
    <property type="nucleotide sequence ID" value="NZ_JACEFG010000003.1"/>
</dbReference>
<keyword evidence="2" id="KW-1185">Reference proteome</keyword>
<gene>
    <name evidence="1" type="ORF">H0266_14530</name>
</gene>
<organism evidence="1 2">
    <name type="scientific">Halobacillus locisalis</name>
    <dbReference type="NCBI Taxonomy" id="220753"/>
    <lineage>
        <taxon>Bacteria</taxon>
        <taxon>Bacillati</taxon>
        <taxon>Bacillota</taxon>
        <taxon>Bacilli</taxon>
        <taxon>Bacillales</taxon>
        <taxon>Bacillaceae</taxon>
        <taxon>Halobacillus</taxon>
    </lineage>
</organism>
<evidence type="ECO:0000313" key="1">
    <source>
        <dbReference type="EMBL" id="MBA2176110.1"/>
    </source>
</evidence>
<protein>
    <recommendedName>
        <fullName evidence="3">Lipoprotein</fullName>
    </recommendedName>
</protein>
<sequence>MPKSKLLIVIAILAMTLIGCSPKGTFILGDITEINEETGDMKIGIFGRATVSDADSPTAPYPFANRPDSRTIQVENPENYDEGEKVQVKIIKDYDDDVWDQDRLEFEVKKID</sequence>
<reference evidence="1 2" key="1">
    <citation type="journal article" date="2004" name="Extremophiles">
        <title>Halobacillus locisalis sp. nov., a halophilic bacterium isolated from a marine solar saltern of the Yellow Sea in Korea.</title>
        <authorList>
            <person name="Yoon J.H."/>
            <person name="Kang K.H."/>
            <person name="Oh T.K."/>
            <person name="Park Y.H."/>
        </authorList>
    </citation>
    <scope>NUCLEOTIDE SEQUENCE [LARGE SCALE GENOMIC DNA]</scope>
    <source>
        <strain evidence="1 2">KCTC 3788</strain>
    </source>
</reference>
<accession>A0A838CVW9</accession>
<evidence type="ECO:0000313" key="2">
    <source>
        <dbReference type="Proteomes" id="UP000571017"/>
    </source>
</evidence>
<proteinExistence type="predicted"/>